<evidence type="ECO:0000256" key="1">
    <source>
        <dbReference type="SAM" id="Coils"/>
    </source>
</evidence>
<accession>A0AAW0JTS5</accession>
<dbReference type="AlphaFoldDB" id="A0AAW0JTS5"/>
<dbReference type="InterPro" id="IPR029466">
    <property type="entry name" value="NAM-associated_C"/>
</dbReference>
<feature type="coiled-coil region" evidence="1">
    <location>
        <begin position="289"/>
        <end position="325"/>
    </location>
</feature>
<dbReference type="Pfam" id="PF14303">
    <property type="entry name" value="NAM-associated"/>
    <property type="match status" value="1"/>
</dbReference>
<reference evidence="4 5" key="1">
    <citation type="journal article" date="2018" name="Sci. Data">
        <title>The draft genome sequence of cork oak.</title>
        <authorList>
            <person name="Ramos A.M."/>
            <person name="Usie A."/>
            <person name="Barbosa P."/>
            <person name="Barros P.M."/>
            <person name="Capote T."/>
            <person name="Chaves I."/>
            <person name="Simoes F."/>
            <person name="Abreu I."/>
            <person name="Carrasquinho I."/>
            <person name="Faro C."/>
            <person name="Guimaraes J.B."/>
            <person name="Mendonca D."/>
            <person name="Nobrega F."/>
            <person name="Rodrigues L."/>
            <person name="Saibo N.J.M."/>
            <person name="Varela M.C."/>
            <person name="Egas C."/>
            <person name="Matos J."/>
            <person name="Miguel C.M."/>
            <person name="Oliveira M.M."/>
            <person name="Ricardo C.P."/>
            <person name="Goncalves S."/>
        </authorList>
    </citation>
    <scope>NUCLEOTIDE SEQUENCE [LARGE SCALE GENOMIC DNA]</scope>
    <source>
        <strain evidence="5">cv. HL8</strain>
    </source>
</reference>
<feature type="domain" description="No apical meristem-associated C-terminal" evidence="3">
    <location>
        <begin position="174"/>
        <end position="349"/>
    </location>
</feature>
<dbReference type="PANTHER" id="PTHR45125">
    <property type="entry name" value="F21J9.4-RELATED"/>
    <property type="match status" value="1"/>
</dbReference>
<dbReference type="EMBL" id="PKMF04000478">
    <property type="protein sequence ID" value="KAK7829574.1"/>
    <property type="molecule type" value="Genomic_DNA"/>
</dbReference>
<name>A0AAW0JTS5_QUESU</name>
<feature type="region of interest" description="Disordered" evidence="2">
    <location>
        <begin position="196"/>
        <end position="219"/>
    </location>
</feature>
<evidence type="ECO:0000313" key="5">
    <source>
        <dbReference type="Proteomes" id="UP000237347"/>
    </source>
</evidence>
<keyword evidence="5" id="KW-1185">Reference proteome</keyword>
<dbReference type="Proteomes" id="UP000237347">
    <property type="component" value="Unassembled WGS sequence"/>
</dbReference>
<evidence type="ECO:0000259" key="3">
    <source>
        <dbReference type="Pfam" id="PF14303"/>
    </source>
</evidence>
<evidence type="ECO:0000256" key="2">
    <source>
        <dbReference type="SAM" id="MobiDB-lite"/>
    </source>
</evidence>
<organism evidence="4 5">
    <name type="scientific">Quercus suber</name>
    <name type="common">Cork oak</name>
    <dbReference type="NCBI Taxonomy" id="58331"/>
    <lineage>
        <taxon>Eukaryota</taxon>
        <taxon>Viridiplantae</taxon>
        <taxon>Streptophyta</taxon>
        <taxon>Embryophyta</taxon>
        <taxon>Tracheophyta</taxon>
        <taxon>Spermatophyta</taxon>
        <taxon>Magnoliopsida</taxon>
        <taxon>eudicotyledons</taxon>
        <taxon>Gunneridae</taxon>
        <taxon>Pentapetalae</taxon>
        <taxon>rosids</taxon>
        <taxon>fabids</taxon>
        <taxon>Fagales</taxon>
        <taxon>Fagaceae</taxon>
        <taxon>Quercus</taxon>
    </lineage>
</organism>
<dbReference type="PANTHER" id="PTHR45125:SF51">
    <property type="entry name" value="F21J9.4-RELATED"/>
    <property type="match status" value="1"/>
</dbReference>
<gene>
    <name evidence="4" type="primary">GSTT3_6</name>
    <name evidence="4" type="ORF">CFP56_028988</name>
</gene>
<keyword evidence="1" id="KW-0175">Coiled coil</keyword>
<sequence>MDSSIPRDTSFTNLLDDSYEEYMSGSSHISGEDSVLQAQEFSQMSPPQVESTAKKLQCGSNFSKKLQRGSNFSIQEDVLLVSAFLNVNQDVVQGTNQKRTTYWSRIWEYYHQWKTFTSERTVSSLTNRWSMIQLCTNKFCGCLEQIESKNESGKTNEDKLNEARQLYQVLQQTKFQYEHCWNLLKYSPKWLAIGNNQQPKKRRRSEASSPSNLESISLEDDDIPQVPIVNLERPPGVKAVKERLKKQKSREGTTSHIEDILNVMMEERRKMSEMKMACIEKGRLVDQEHDMARIQLKDKKLEIARMKEENEMEKLRMEKLKEEKELMMMDVSMLSPVQQEYIRQCQMEILEKRRSCS</sequence>
<comment type="caution">
    <text evidence="4">The sequence shown here is derived from an EMBL/GenBank/DDBJ whole genome shotgun (WGS) entry which is preliminary data.</text>
</comment>
<protein>
    <submittedName>
        <fullName evidence="4">Glutathione s-transferase t3</fullName>
    </submittedName>
</protein>
<evidence type="ECO:0000313" key="4">
    <source>
        <dbReference type="EMBL" id="KAK7829574.1"/>
    </source>
</evidence>
<dbReference type="Gramene" id="rna-CFP56_48334">
    <property type="protein sequence ID" value="cds-POE84904.1"/>
    <property type="gene ID" value="gene-CFP56_48334"/>
</dbReference>
<proteinExistence type="predicted"/>